<evidence type="ECO:0000256" key="8">
    <source>
        <dbReference type="PIRSR" id="PIRSR618044-2"/>
    </source>
</evidence>
<evidence type="ECO:0000256" key="7">
    <source>
        <dbReference type="PIRSR" id="PIRSR618044-1"/>
    </source>
</evidence>
<evidence type="ECO:0000256" key="4">
    <source>
        <dbReference type="ARBA" id="ARBA00022960"/>
    </source>
</evidence>
<dbReference type="InterPro" id="IPR012338">
    <property type="entry name" value="Beta-lactam/transpept-like"/>
</dbReference>
<feature type="active site" description="Acyl-ester intermediate" evidence="7">
    <location>
        <position position="72"/>
    </location>
</feature>
<dbReference type="InterPro" id="IPR001967">
    <property type="entry name" value="Peptidase_S11_N"/>
</dbReference>
<keyword evidence="2 10" id="KW-0732">Signal</keyword>
<evidence type="ECO:0000256" key="10">
    <source>
        <dbReference type="SAM" id="SignalP"/>
    </source>
</evidence>
<reference evidence="12 13" key="1">
    <citation type="journal article" date="2019" name="Int. J. Syst. Evol. Microbiol.">
        <title>Limnobaculum parvum gen. nov., sp. nov., isolated from a freshwater lake.</title>
        <authorList>
            <person name="Baek C."/>
            <person name="Shin S.K."/>
            <person name="Yi H."/>
        </authorList>
    </citation>
    <scope>NUCLEOTIDE SEQUENCE [LARGE SCALE GENOMIC DNA]</scope>
    <source>
        <strain evidence="12 13">HYN0051</strain>
    </source>
</reference>
<feature type="active site" evidence="7">
    <location>
        <position position="129"/>
    </location>
</feature>
<dbReference type="NCBIfam" id="NF008668">
    <property type="entry name" value="PRK11669.1"/>
    <property type="match status" value="1"/>
</dbReference>
<dbReference type="KEGG" id="lpv:HYN51_02880"/>
<evidence type="ECO:0000256" key="9">
    <source>
        <dbReference type="RuleBase" id="RU004016"/>
    </source>
</evidence>
<feature type="active site" description="Proton acceptor" evidence="7">
    <location>
        <position position="75"/>
    </location>
</feature>
<dbReference type="InterPro" id="IPR018044">
    <property type="entry name" value="Peptidase_S11"/>
</dbReference>
<evidence type="ECO:0000256" key="1">
    <source>
        <dbReference type="ARBA" id="ARBA00007164"/>
    </source>
</evidence>
<feature type="signal peptide" evidence="10">
    <location>
        <begin position="1"/>
        <end position="27"/>
    </location>
</feature>
<dbReference type="GO" id="GO:0009252">
    <property type="term" value="P:peptidoglycan biosynthetic process"/>
    <property type="evidence" value="ECO:0007669"/>
    <property type="project" value="UniProtKB-KW"/>
</dbReference>
<dbReference type="GO" id="GO:0071555">
    <property type="term" value="P:cell wall organization"/>
    <property type="evidence" value="ECO:0007669"/>
    <property type="project" value="UniProtKB-KW"/>
</dbReference>
<evidence type="ECO:0000259" key="11">
    <source>
        <dbReference type="Pfam" id="PF00768"/>
    </source>
</evidence>
<proteinExistence type="inferred from homology"/>
<evidence type="ECO:0000256" key="5">
    <source>
        <dbReference type="ARBA" id="ARBA00022984"/>
    </source>
</evidence>
<name>A0A2Y9TVN3_9GAMM</name>
<gene>
    <name evidence="12" type="ORF">HYN51_02880</name>
</gene>
<dbReference type="AlphaFoldDB" id="A0A2Y9TVN3"/>
<dbReference type="Pfam" id="PF00768">
    <property type="entry name" value="Peptidase_S11"/>
    <property type="match status" value="1"/>
</dbReference>
<dbReference type="PANTHER" id="PTHR21581">
    <property type="entry name" value="D-ALANYL-D-ALANINE CARBOXYPEPTIDASE"/>
    <property type="match status" value="1"/>
</dbReference>
<organism evidence="12 13">
    <name type="scientific">Limnobaculum parvum</name>
    <dbReference type="NCBI Taxonomy" id="2172103"/>
    <lineage>
        <taxon>Bacteria</taxon>
        <taxon>Pseudomonadati</taxon>
        <taxon>Pseudomonadota</taxon>
        <taxon>Gammaproteobacteria</taxon>
        <taxon>Enterobacterales</taxon>
        <taxon>Budviciaceae</taxon>
        <taxon>Limnobaculum</taxon>
    </lineage>
</organism>
<keyword evidence="3" id="KW-0378">Hydrolase</keyword>
<evidence type="ECO:0000256" key="3">
    <source>
        <dbReference type="ARBA" id="ARBA00022801"/>
    </source>
</evidence>
<protein>
    <submittedName>
        <fullName evidence="12">D-alanyl-D-alanine endopeptidase</fullName>
    </submittedName>
</protein>
<dbReference type="EMBL" id="CP029185">
    <property type="protein sequence ID" value="AWH87600.1"/>
    <property type="molecule type" value="Genomic_DNA"/>
</dbReference>
<dbReference type="PRINTS" id="PR00725">
    <property type="entry name" value="DADACBPTASE1"/>
</dbReference>
<keyword evidence="13" id="KW-1185">Reference proteome</keyword>
<evidence type="ECO:0000256" key="6">
    <source>
        <dbReference type="ARBA" id="ARBA00023316"/>
    </source>
</evidence>
<keyword evidence="4" id="KW-0133">Cell shape</keyword>
<dbReference type="GO" id="GO:0006508">
    <property type="term" value="P:proteolysis"/>
    <property type="evidence" value="ECO:0007669"/>
    <property type="project" value="InterPro"/>
</dbReference>
<dbReference type="Gene3D" id="3.40.710.10">
    <property type="entry name" value="DD-peptidase/beta-lactamase superfamily"/>
    <property type="match status" value="1"/>
</dbReference>
<dbReference type="GO" id="GO:0008360">
    <property type="term" value="P:regulation of cell shape"/>
    <property type="evidence" value="ECO:0007669"/>
    <property type="project" value="UniProtKB-KW"/>
</dbReference>
<dbReference type="PANTHER" id="PTHR21581:SF26">
    <property type="entry name" value="D-ALANYL-D-ALANINE ENDOPEPTIDASE"/>
    <property type="match status" value="1"/>
</dbReference>
<dbReference type="RefSeq" id="WP_108899688.1">
    <property type="nucleotide sequence ID" value="NZ_CP029185.2"/>
</dbReference>
<dbReference type="OrthoDB" id="5688590at2"/>
<accession>A0A2Y9TVN3</accession>
<sequence>MRIKLRYSLLGLLLCSTGTLSLPQALANSPSPTAPAVLSQPEIASGSALVIDIKNRQVIYSVAPNKVVPIASITKLMTAMVVLDKQLPLSEVIPVTINQTHELEGVYSRVKVGSEISREEMLLLALMSSENRAAAALAHNYPGGYDAFIQAMNDKAKALGMTHTHYVEPTGLSEQNVSTASDLTKLLFATQRYPLLSQLSTTQEKTVTFQNPLYTLGFRNTNYLVRKGDWDIQLTKTGFTNKAGHCLAMRTTIANKDVTLVVLDAFGKYTHFADANRLRKWMETGEAPPVPAAAKITKGKSRWKRHKDNSLEVFYRQPATHQVSFASKISKDAFIPLLQEFLNWQEVVYSHY</sequence>
<dbReference type="Proteomes" id="UP000244908">
    <property type="component" value="Chromosome"/>
</dbReference>
<keyword evidence="6" id="KW-0961">Cell wall biogenesis/degradation</keyword>
<feature type="domain" description="Peptidase S11 D-alanyl-D-alanine carboxypeptidase A N-terminal" evidence="11">
    <location>
        <begin position="38"/>
        <end position="266"/>
    </location>
</feature>
<evidence type="ECO:0000313" key="13">
    <source>
        <dbReference type="Proteomes" id="UP000244908"/>
    </source>
</evidence>
<evidence type="ECO:0000256" key="2">
    <source>
        <dbReference type="ARBA" id="ARBA00022729"/>
    </source>
</evidence>
<dbReference type="SUPFAM" id="SSF56601">
    <property type="entry name" value="beta-lactamase/transpeptidase-like"/>
    <property type="match status" value="1"/>
</dbReference>
<feature type="chain" id="PRO_5015841011" evidence="10">
    <location>
        <begin position="28"/>
        <end position="352"/>
    </location>
</feature>
<feature type="binding site" evidence="8">
    <location>
        <position position="236"/>
    </location>
    <ligand>
        <name>substrate</name>
    </ligand>
</feature>
<comment type="similarity">
    <text evidence="1 9">Belongs to the peptidase S11 family.</text>
</comment>
<keyword evidence="5" id="KW-0573">Peptidoglycan synthesis</keyword>
<dbReference type="GO" id="GO:0009002">
    <property type="term" value="F:serine-type D-Ala-D-Ala carboxypeptidase activity"/>
    <property type="evidence" value="ECO:0007669"/>
    <property type="project" value="InterPro"/>
</dbReference>
<evidence type="ECO:0000313" key="12">
    <source>
        <dbReference type="EMBL" id="AWH87600.1"/>
    </source>
</evidence>